<dbReference type="EMBL" id="JAGPYM010000069">
    <property type="protein sequence ID" value="KAH6869579.1"/>
    <property type="molecule type" value="Genomic_DNA"/>
</dbReference>
<feature type="domain" description="Mitochondrial chaperone BCS1-like ATPase lid" evidence="3">
    <location>
        <begin position="72"/>
        <end position="112"/>
    </location>
</feature>
<evidence type="ECO:0000313" key="5">
    <source>
        <dbReference type="Proteomes" id="UP000777438"/>
    </source>
</evidence>
<dbReference type="AlphaFoldDB" id="A0A9P9AHW7"/>
<dbReference type="InterPro" id="IPR057495">
    <property type="entry name" value="AAA_lid_BCS1"/>
</dbReference>
<organism evidence="4 5">
    <name type="scientific">Thelonectria olida</name>
    <dbReference type="NCBI Taxonomy" id="1576542"/>
    <lineage>
        <taxon>Eukaryota</taxon>
        <taxon>Fungi</taxon>
        <taxon>Dikarya</taxon>
        <taxon>Ascomycota</taxon>
        <taxon>Pezizomycotina</taxon>
        <taxon>Sordariomycetes</taxon>
        <taxon>Hypocreomycetidae</taxon>
        <taxon>Hypocreales</taxon>
        <taxon>Nectriaceae</taxon>
        <taxon>Thelonectria</taxon>
    </lineage>
</organism>
<keyword evidence="1" id="KW-0547">Nucleotide-binding</keyword>
<reference evidence="4 5" key="1">
    <citation type="journal article" date="2021" name="Nat. Commun.">
        <title>Genetic determinants of endophytism in the Arabidopsis root mycobiome.</title>
        <authorList>
            <person name="Mesny F."/>
            <person name="Miyauchi S."/>
            <person name="Thiergart T."/>
            <person name="Pickel B."/>
            <person name="Atanasova L."/>
            <person name="Karlsson M."/>
            <person name="Huettel B."/>
            <person name="Barry K.W."/>
            <person name="Haridas S."/>
            <person name="Chen C."/>
            <person name="Bauer D."/>
            <person name="Andreopoulos W."/>
            <person name="Pangilinan J."/>
            <person name="LaButti K."/>
            <person name="Riley R."/>
            <person name="Lipzen A."/>
            <person name="Clum A."/>
            <person name="Drula E."/>
            <person name="Henrissat B."/>
            <person name="Kohler A."/>
            <person name="Grigoriev I.V."/>
            <person name="Martin F.M."/>
            <person name="Hacquard S."/>
        </authorList>
    </citation>
    <scope>NUCLEOTIDE SEQUENCE [LARGE SCALE GENOMIC DNA]</scope>
    <source>
        <strain evidence="4 5">MPI-CAGE-CH-0241</strain>
    </source>
</reference>
<dbReference type="Proteomes" id="UP000777438">
    <property type="component" value="Unassembled WGS sequence"/>
</dbReference>
<keyword evidence="2" id="KW-0067">ATP-binding</keyword>
<dbReference type="OrthoDB" id="5106051at2759"/>
<gene>
    <name evidence="4" type="ORF">B0T10DRAFT_467190</name>
</gene>
<dbReference type="InterPro" id="IPR027417">
    <property type="entry name" value="P-loop_NTPase"/>
</dbReference>
<dbReference type="GO" id="GO:0005524">
    <property type="term" value="F:ATP binding"/>
    <property type="evidence" value="ECO:0007669"/>
    <property type="project" value="UniProtKB-KW"/>
</dbReference>
<evidence type="ECO:0000256" key="1">
    <source>
        <dbReference type="ARBA" id="ARBA00022741"/>
    </source>
</evidence>
<keyword evidence="5" id="KW-1185">Reference proteome</keyword>
<dbReference type="Pfam" id="PF25426">
    <property type="entry name" value="AAA_lid_BCS1"/>
    <property type="match status" value="1"/>
</dbReference>
<protein>
    <submittedName>
        <fullName evidence="4">Mitochondrial chaperone bcs1</fullName>
    </submittedName>
</protein>
<dbReference type="Gene3D" id="3.40.50.300">
    <property type="entry name" value="P-loop containing nucleotide triphosphate hydrolases"/>
    <property type="match status" value="1"/>
</dbReference>
<accession>A0A9P9AHW7</accession>
<evidence type="ECO:0000313" key="4">
    <source>
        <dbReference type="EMBL" id="KAH6869579.1"/>
    </source>
</evidence>
<evidence type="ECO:0000259" key="3">
    <source>
        <dbReference type="Pfam" id="PF25426"/>
    </source>
</evidence>
<name>A0A9P9AHW7_9HYPO</name>
<comment type="caution">
    <text evidence="4">The sequence shown here is derived from an EMBL/GenBank/DDBJ whole genome shotgun (WGS) entry which is preliminary data.</text>
</comment>
<proteinExistence type="predicted"/>
<sequence>MASQEGRLLIITTNHIKKLDKALIQPRHIDRNIKFQLIDRKLSTQVYHFVFDQPDEAGLNTKVRTEDQSIVKRLADRFAAKVPEHEFSPAEILSFLIQYRDSPNCALDNVEEWVAHTLQEKLSKRAGSYDDALSRKDEMSAHYGYFH</sequence>
<evidence type="ECO:0000256" key="2">
    <source>
        <dbReference type="ARBA" id="ARBA00022840"/>
    </source>
</evidence>